<sequence length="36" mass="4019">MLVCVCGEGMSKCFLNTHKFFTCSCHSRQCSSVCIQ</sequence>
<accession>A0A0E9XI42</accession>
<dbReference type="EMBL" id="GBXM01006185">
    <property type="protein sequence ID" value="JAI02393.1"/>
    <property type="molecule type" value="Transcribed_RNA"/>
</dbReference>
<name>A0A0E9XI42_ANGAN</name>
<reference evidence="1" key="1">
    <citation type="submission" date="2014-11" db="EMBL/GenBank/DDBJ databases">
        <authorList>
            <person name="Amaro Gonzalez C."/>
        </authorList>
    </citation>
    <scope>NUCLEOTIDE SEQUENCE</scope>
</reference>
<reference evidence="1" key="2">
    <citation type="journal article" date="2015" name="Fish Shellfish Immunol.">
        <title>Early steps in the European eel (Anguilla anguilla)-Vibrio vulnificus interaction in the gills: Role of the RtxA13 toxin.</title>
        <authorList>
            <person name="Callol A."/>
            <person name="Pajuelo D."/>
            <person name="Ebbesson L."/>
            <person name="Teles M."/>
            <person name="MacKenzie S."/>
            <person name="Amaro C."/>
        </authorList>
    </citation>
    <scope>NUCLEOTIDE SEQUENCE</scope>
</reference>
<evidence type="ECO:0000313" key="1">
    <source>
        <dbReference type="EMBL" id="JAI02393.1"/>
    </source>
</evidence>
<dbReference type="AlphaFoldDB" id="A0A0E9XI42"/>
<proteinExistence type="predicted"/>
<protein>
    <submittedName>
        <fullName evidence="1">Uncharacterized protein</fullName>
    </submittedName>
</protein>
<organism evidence="1">
    <name type="scientific">Anguilla anguilla</name>
    <name type="common">European freshwater eel</name>
    <name type="synonym">Muraena anguilla</name>
    <dbReference type="NCBI Taxonomy" id="7936"/>
    <lineage>
        <taxon>Eukaryota</taxon>
        <taxon>Metazoa</taxon>
        <taxon>Chordata</taxon>
        <taxon>Craniata</taxon>
        <taxon>Vertebrata</taxon>
        <taxon>Euteleostomi</taxon>
        <taxon>Actinopterygii</taxon>
        <taxon>Neopterygii</taxon>
        <taxon>Teleostei</taxon>
        <taxon>Anguilliformes</taxon>
        <taxon>Anguillidae</taxon>
        <taxon>Anguilla</taxon>
    </lineage>
</organism>